<dbReference type="Pfam" id="PF13440">
    <property type="entry name" value="Polysacc_synt_3"/>
    <property type="match status" value="1"/>
</dbReference>
<comment type="subcellular location">
    <subcellularLocation>
        <location evidence="1">Cell membrane</location>
        <topology evidence="1">Multi-pass membrane protein</topology>
    </subcellularLocation>
</comment>
<dbReference type="InterPro" id="IPR050833">
    <property type="entry name" value="Poly_Biosynth_Transport"/>
</dbReference>
<evidence type="ECO:0000256" key="3">
    <source>
        <dbReference type="ARBA" id="ARBA00022475"/>
    </source>
</evidence>
<evidence type="ECO:0000256" key="2">
    <source>
        <dbReference type="ARBA" id="ARBA00007430"/>
    </source>
</evidence>
<dbReference type="RefSeq" id="WP_155113549.1">
    <property type="nucleotide sequence ID" value="NZ_WMIB01000022.1"/>
</dbReference>
<evidence type="ECO:0000256" key="7">
    <source>
        <dbReference type="SAM" id="Phobius"/>
    </source>
</evidence>
<feature type="transmembrane region" description="Helical" evidence="7">
    <location>
        <begin position="80"/>
        <end position="103"/>
    </location>
</feature>
<feature type="transmembrane region" description="Helical" evidence="7">
    <location>
        <begin position="12"/>
        <end position="32"/>
    </location>
</feature>
<keyword evidence="6 7" id="KW-0472">Membrane</keyword>
<keyword evidence="9" id="KW-1185">Reference proteome</keyword>
<evidence type="ECO:0000313" key="9">
    <source>
        <dbReference type="Proteomes" id="UP000434639"/>
    </source>
</evidence>
<sequence length="485" mass="53770">MSTITGNILKGAKWTALSTGIITVVQLVQFALLAKLLPPAEMAVIAAITTVLIFSQILLDMGLGAALIQKDEVNDRELSSLYWLNIFVGVLLFILLYAISPFIADFFNQERLTELIRVTAVMFLIAPFGQQFQYMLQKELRFNLLAKIEVVSTIASFGVLLLFFYFTDGLMAFAISQLFLQSFKGIAFAYVYYKKWRPSFRFSLKDVAPFLSFGSFQLFSRLVNRMGSNIDVFLIAYFLGNRELGLYNVAYQLITIPVLKLNPIITRVAFPVFAKSKNDIAAVSKGFLDVTKMLALVTFPMLAGLAAVSDVFSVVFLEKAYFPDVVPIICVLAIVGALRVLMNPNGSVILAKGRADLAFYWDFGVMILYGAALYFAALTGDLVIVSWTYVATSLINFMIGRWLLKKLIGLSLKAYMKTLVQPIIMTALMAVPVLLINKMMPGTEGAILQLAVCVTAGVLIYAAAVYKVYGTLIKARLPKRWRGTT</sequence>
<dbReference type="OrthoDB" id="9770347at2"/>
<dbReference type="PANTHER" id="PTHR30250:SF10">
    <property type="entry name" value="LIPOPOLYSACCHARIDE BIOSYNTHESIS PROTEIN WZXC"/>
    <property type="match status" value="1"/>
</dbReference>
<gene>
    <name evidence="8" type="ORF">GKZ89_16660</name>
</gene>
<feature type="transmembrane region" description="Helical" evidence="7">
    <location>
        <begin position="416"/>
        <end position="435"/>
    </location>
</feature>
<dbReference type="PANTHER" id="PTHR30250">
    <property type="entry name" value="PST FAMILY PREDICTED COLANIC ACID TRANSPORTER"/>
    <property type="match status" value="1"/>
</dbReference>
<feature type="transmembrane region" description="Helical" evidence="7">
    <location>
        <begin position="321"/>
        <end position="338"/>
    </location>
</feature>
<feature type="transmembrane region" description="Helical" evidence="7">
    <location>
        <begin position="44"/>
        <end position="68"/>
    </location>
</feature>
<evidence type="ECO:0000256" key="6">
    <source>
        <dbReference type="ARBA" id="ARBA00023136"/>
    </source>
</evidence>
<reference evidence="8 9" key="1">
    <citation type="journal article" date="2017" name="Int. J. Syst. Evol. Microbiol.">
        <title>Bacillus mangrovi sp. nov., isolated from a sediment sample from a mangrove forest.</title>
        <authorList>
            <person name="Gupta V."/>
            <person name="Singh P.K."/>
            <person name="Korpole S."/>
            <person name="Tanuku N.R.S."/>
            <person name="Pinnaka A.K."/>
        </authorList>
    </citation>
    <scope>NUCLEOTIDE SEQUENCE [LARGE SCALE GENOMIC DNA]</scope>
    <source>
        <strain evidence="8 9">KCTC 33872</strain>
    </source>
</reference>
<feature type="transmembrane region" description="Helical" evidence="7">
    <location>
        <begin position="294"/>
        <end position="315"/>
    </location>
</feature>
<name>A0A7X2S7F8_9BACI</name>
<organism evidence="8 9">
    <name type="scientific">Metabacillus mangrovi</name>
    <dbReference type="NCBI Taxonomy" id="1491830"/>
    <lineage>
        <taxon>Bacteria</taxon>
        <taxon>Bacillati</taxon>
        <taxon>Bacillota</taxon>
        <taxon>Bacilli</taxon>
        <taxon>Bacillales</taxon>
        <taxon>Bacillaceae</taxon>
        <taxon>Metabacillus</taxon>
    </lineage>
</organism>
<feature type="transmembrane region" description="Helical" evidence="7">
    <location>
        <begin position="384"/>
        <end position="404"/>
    </location>
</feature>
<protein>
    <submittedName>
        <fullName evidence="8">MOP flippase family protein</fullName>
    </submittedName>
</protein>
<dbReference type="NCBIfam" id="NF007773">
    <property type="entry name" value="PRK10459.1"/>
    <property type="match status" value="1"/>
</dbReference>
<keyword evidence="5 7" id="KW-1133">Transmembrane helix</keyword>
<comment type="similarity">
    <text evidence="2">Belongs to the polysaccharide synthase family.</text>
</comment>
<proteinExistence type="inferred from homology"/>
<evidence type="ECO:0000256" key="4">
    <source>
        <dbReference type="ARBA" id="ARBA00022692"/>
    </source>
</evidence>
<feature type="transmembrane region" description="Helical" evidence="7">
    <location>
        <begin position="172"/>
        <end position="193"/>
    </location>
</feature>
<dbReference type="EMBL" id="WMIB01000022">
    <property type="protein sequence ID" value="MTH55037.1"/>
    <property type="molecule type" value="Genomic_DNA"/>
</dbReference>
<dbReference type="NCBIfam" id="NF047674">
    <property type="entry name" value="TeichurnBiosyTuaB"/>
    <property type="match status" value="1"/>
</dbReference>
<keyword evidence="3" id="KW-1003">Cell membrane</keyword>
<feature type="transmembrane region" description="Helical" evidence="7">
    <location>
        <begin position="144"/>
        <end position="166"/>
    </location>
</feature>
<comment type="caution">
    <text evidence="8">The sequence shown here is derived from an EMBL/GenBank/DDBJ whole genome shotgun (WGS) entry which is preliminary data.</text>
</comment>
<dbReference type="AlphaFoldDB" id="A0A7X2S7F8"/>
<dbReference type="Proteomes" id="UP000434639">
    <property type="component" value="Unassembled WGS sequence"/>
</dbReference>
<keyword evidence="4 7" id="KW-0812">Transmembrane</keyword>
<accession>A0A7X2S7F8</accession>
<evidence type="ECO:0000256" key="5">
    <source>
        <dbReference type="ARBA" id="ARBA00022989"/>
    </source>
</evidence>
<dbReference type="GO" id="GO:0005886">
    <property type="term" value="C:plasma membrane"/>
    <property type="evidence" value="ECO:0007669"/>
    <property type="project" value="UniProtKB-SubCell"/>
</dbReference>
<dbReference type="CDD" id="cd13127">
    <property type="entry name" value="MATE_tuaB_like"/>
    <property type="match status" value="1"/>
</dbReference>
<feature type="transmembrane region" description="Helical" evidence="7">
    <location>
        <begin position="447"/>
        <end position="469"/>
    </location>
</feature>
<evidence type="ECO:0000256" key="1">
    <source>
        <dbReference type="ARBA" id="ARBA00004651"/>
    </source>
</evidence>
<evidence type="ECO:0000313" key="8">
    <source>
        <dbReference type="EMBL" id="MTH55037.1"/>
    </source>
</evidence>
<feature type="transmembrane region" description="Helical" evidence="7">
    <location>
        <begin position="359"/>
        <end position="378"/>
    </location>
</feature>